<gene>
    <name evidence="2" type="ORF">TNO020_180267</name>
</gene>
<organism evidence="2 3">
    <name type="scientific">Tenacibaculum piscium</name>
    <dbReference type="NCBI Taxonomy" id="1458515"/>
    <lineage>
        <taxon>Bacteria</taxon>
        <taxon>Pseudomonadati</taxon>
        <taxon>Bacteroidota</taxon>
        <taxon>Flavobacteriia</taxon>
        <taxon>Flavobacteriales</taxon>
        <taxon>Flavobacteriaceae</taxon>
        <taxon>Tenacibaculum</taxon>
    </lineage>
</organism>
<dbReference type="Gene3D" id="3.40.630.30">
    <property type="match status" value="1"/>
</dbReference>
<dbReference type="CDD" id="cd04301">
    <property type="entry name" value="NAT_SF"/>
    <property type="match status" value="1"/>
</dbReference>
<dbReference type="AlphaFoldDB" id="A0A2H1YFH6"/>
<sequence length="177" mass="21430">MNFEIKRLKNITDTYFSEAWKLYQEAFPEEERRLLDTQIIILKNSKYHFEVILHENKFIGFLLWWNFESLHFIDHFATDSIHRNKGYGKKILENFIKNSRKTVLLEVELPNSEINKRRIQFYERIGFQLNSHYYETPALSVGKEAFQLLLMSYPSLICSKDFEKFTTIYQPIIFKNR</sequence>
<dbReference type="RefSeq" id="WP_101916730.1">
    <property type="nucleotide sequence ID" value="NZ_JAFMUR010000003.1"/>
</dbReference>
<evidence type="ECO:0000313" key="2">
    <source>
        <dbReference type="EMBL" id="SOS74233.1"/>
    </source>
</evidence>
<reference evidence="3" key="1">
    <citation type="submission" date="2017-11" db="EMBL/GenBank/DDBJ databases">
        <authorList>
            <person name="Duchaud E."/>
        </authorList>
    </citation>
    <scope>NUCLEOTIDE SEQUENCE [LARGE SCALE GENOMIC DNA]</scope>
    <source>
        <strain evidence="3">Tenacibaculum sp. TNO020</strain>
    </source>
</reference>
<evidence type="ECO:0000259" key="1">
    <source>
        <dbReference type="PROSITE" id="PS51186"/>
    </source>
</evidence>
<dbReference type="SUPFAM" id="SSF55729">
    <property type="entry name" value="Acyl-CoA N-acyltransferases (Nat)"/>
    <property type="match status" value="1"/>
</dbReference>
<dbReference type="InterPro" id="IPR000182">
    <property type="entry name" value="GNAT_dom"/>
</dbReference>
<keyword evidence="3" id="KW-1185">Reference proteome</keyword>
<evidence type="ECO:0000313" key="3">
    <source>
        <dbReference type="Proteomes" id="UP000234211"/>
    </source>
</evidence>
<dbReference type="Proteomes" id="UP000234211">
    <property type="component" value="Unassembled WGS sequence"/>
</dbReference>
<dbReference type="Pfam" id="PF00583">
    <property type="entry name" value="Acetyltransf_1"/>
    <property type="match status" value="1"/>
</dbReference>
<dbReference type="InterPro" id="IPR016181">
    <property type="entry name" value="Acyl_CoA_acyltransferase"/>
</dbReference>
<name>A0A2H1YFH6_9FLAO</name>
<dbReference type="GO" id="GO:0016747">
    <property type="term" value="F:acyltransferase activity, transferring groups other than amino-acyl groups"/>
    <property type="evidence" value="ECO:0007669"/>
    <property type="project" value="InterPro"/>
</dbReference>
<proteinExistence type="predicted"/>
<dbReference type="PROSITE" id="PS51186">
    <property type="entry name" value="GNAT"/>
    <property type="match status" value="1"/>
</dbReference>
<accession>A0A2H1YFH6</accession>
<feature type="domain" description="N-acetyltransferase" evidence="1">
    <location>
        <begin position="6"/>
        <end position="146"/>
    </location>
</feature>
<dbReference type="OrthoDB" id="9127144at2"/>
<protein>
    <recommendedName>
        <fullName evidence="1">N-acetyltransferase domain-containing protein</fullName>
    </recommendedName>
</protein>
<dbReference type="EMBL" id="OENF01000010">
    <property type="protein sequence ID" value="SOS74233.1"/>
    <property type="molecule type" value="Genomic_DNA"/>
</dbReference>